<name>A0ABQ3B5D4_9GAMM</name>
<gene>
    <name evidence="5" type="ORF">GCM10011613_24740</name>
</gene>
<dbReference type="Gene3D" id="3.40.50.300">
    <property type="entry name" value="P-loop containing nucleotide triphosphate hydrolases"/>
    <property type="match status" value="1"/>
</dbReference>
<dbReference type="InterPro" id="IPR051782">
    <property type="entry name" value="ABC_Transporter_VariousFunc"/>
</dbReference>
<protein>
    <submittedName>
        <fullName evidence="5">ABC transporter</fullName>
    </submittedName>
</protein>
<comment type="caution">
    <text evidence="5">The sequence shown here is derived from an EMBL/GenBank/DDBJ whole genome shotgun (WGS) entry which is preliminary data.</text>
</comment>
<dbReference type="PANTHER" id="PTHR42939:SF3">
    <property type="entry name" value="ABC TRANSPORTER ATP-BINDING COMPONENT"/>
    <property type="match status" value="1"/>
</dbReference>
<dbReference type="Proteomes" id="UP000619761">
    <property type="component" value="Unassembled WGS sequence"/>
</dbReference>
<keyword evidence="1" id="KW-0813">Transport</keyword>
<dbReference type="PANTHER" id="PTHR42939">
    <property type="entry name" value="ABC TRANSPORTER ATP-BINDING PROTEIN ALBC-RELATED"/>
    <property type="match status" value="1"/>
</dbReference>
<dbReference type="EMBL" id="BMYZ01000002">
    <property type="protein sequence ID" value="GGY79012.1"/>
    <property type="molecule type" value="Genomic_DNA"/>
</dbReference>
<feature type="domain" description="ABC transporter" evidence="4">
    <location>
        <begin position="1"/>
        <end position="237"/>
    </location>
</feature>
<dbReference type="CDD" id="cd03230">
    <property type="entry name" value="ABC_DR_subfamily_A"/>
    <property type="match status" value="1"/>
</dbReference>
<dbReference type="InterPro" id="IPR017871">
    <property type="entry name" value="ABC_transporter-like_CS"/>
</dbReference>
<proteinExistence type="predicted"/>
<dbReference type="InterPro" id="IPR003439">
    <property type="entry name" value="ABC_transporter-like_ATP-bd"/>
</dbReference>
<evidence type="ECO:0000313" key="5">
    <source>
        <dbReference type="EMBL" id="GGY79012.1"/>
    </source>
</evidence>
<evidence type="ECO:0000256" key="2">
    <source>
        <dbReference type="ARBA" id="ARBA00022741"/>
    </source>
</evidence>
<dbReference type="InterPro" id="IPR003593">
    <property type="entry name" value="AAA+_ATPase"/>
</dbReference>
<dbReference type="PROSITE" id="PS00211">
    <property type="entry name" value="ABC_TRANSPORTER_1"/>
    <property type="match status" value="1"/>
</dbReference>
<keyword evidence="2" id="KW-0547">Nucleotide-binding</keyword>
<dbReference type="RefSeq" id="WP_189419049.1">
    <property type="nucleotide sequence ID" value="NZ_BMYZ01000002.1"/>
</dbReference>
<dbReference type="InterPro" id="IPR027417">
    <property type="entry name" value="P-loop_NTPase"/>
</dbReference>
<evidence type="ECO:0000256" key="3">
    <source>
        <dbReference type="ARBA" id="ARBA00022840"/>
    </source>
</evidence>
<evidence type="ECO:0000256" key="1">
    <source>
        <dbReference type="ARBA" id="ARBA00022448"/>
    </source>
</evidence>
<reference evidence="6" key="1">
    <citation type="journal article" date="2019" name="Int. J. Syst. Evol. Microbiol.">
        <title>The Global Catalogue of Microorganisms (GCM) 10K type strain sequencing project: providing services to taxonomists for standard genome sequencing and annotation.</title>
        <authorList>
            <consortium name="The Broad Institute Genomics Platform"/>
            <consortium name="The Broad Institute Genome Sequencing Center for Infectious Disease"/>
            <person name="Wu L."/>
            <person name="Ma J."/>
        </authorList>
    </citation>
    <scope>NUCLEOTIDE SEQUENCE [LARGE SCALE GENOMIC DNA]</scope>
    <source>
        <strain evidence="6">KCTC 32239</strain>
    </source>
</reference>
<sequence>MSLSDAATPLAIECKGITKNYPHFRLQNVDLAFEQGTVMGLVGPNGAGKSTILRIVMGLIAPDSGSVNVLGRTMPSEQLKAKRDIGFIAEDMRLYESETIEFHMNFIKSIFDSWDAEYAKHLLKRFDLNKAQKVKGLSHGQRVKATLLLALARRPKLLVFDEPTTGLDPAVRKEVLDAMMNALSDETHSILFSSHNTLDIEQISDYITFIYGGQVVESRNKEDFIDGWRRLRLTNMHNNRLPQLQNITDVQQNGRLCTLTVNNYEDSIPEQLTSAGLMVDAIERLTLEEIFLSNVHHAKSNKKMELAR</sequence>
<keyword evidence="6" id="KW-1185">Reference proteome</keyword>
<dbReference type="PROSITE" id="PS50893">
    <property type="entry name" value="ABC_TRANSPORTER_2"/>
    <property type="match status" value="1"/>
</dbReference>
<dbReference type="SMART" id="SM00382">
    <property type="entry name" value="AAA"/>
    <property type="match status" value="1"/>
</dbReference>
<organism evidence="5 6">
    <name type="scientific">Cellvibrio zantedeschiae</name>
    <dbReference type="NCBI Taxonomy" id="1237077"/>
    <lineage>
        <taxon>Bacteria</taxon>
        <taxon>Pseudomonadati</taxon>
        <taxon>Pseudomonadota</taxon>
        <taxon>Gammaproteobacteria</taxon>
        <taxon>Cellvibrionales</taxon>
        <taxon>Cellvibrionaceae</taxon>
        <taxon>Cellvibrio</taxon>
    </lineage>
</organism>
<evidence type="ECO:0000259" key="4">
    <source>
        <dbReference type="PROSITE" id="PS50893"/>
    </source>
</evidence>
<dbReference type="Pfam" id="PF00005">
    <property type="entry name" value="ABC_tran"/>
    <property type="match status" value="1"/>
</dbReference>
<evidence type="ECO:0000313" key="6">
    <source>
        <dbReference type="Proteomes" id="UP000619761"/>
    </source>
</evidence>
<dbReference type="SUPFAM" id="SSF52540">
    <property type="entry name" value="P-loop containing nucleoside triphosphate hydrolases"/>
    <property type="match status" value="1"/>
</dbReference>
<keyword evidence="3" id="KW-0067">ATP-binding</keyword>
<accession>A0ABQ3B5D4</accession>